<reference evidence="2 3" key="1">
    <citation type="journal article" date="2011" name="BMC Genomics">
        <title>Genome sequencing reveals diversification of virulence factor content and possible host adaptation in distinct subpopulations of Salmonella enterica.</title>
        <authorList>
            <person name="den Bakker H.C."/>
            <person name="Moreno Switt A.I."/>
            <person name="Govoni G."/>
            <person name="Cummings C.A."/>
            <person name="Ranieri M.L."/>
            <person name="Degoricija L."/>
            <person name="Hoelzer K."/>
            <person name="Rodriguez-Rivera L.D."/>
            <person name="Brown S."/>
            <person name="Bolchacova E."/>
            <person name="Furtado M.R."/>
            <person name="Wiedmann M."/>
        </authorList>
    </citation>
    <scope>NUCLEOTIDE SEQUENCE [LARGE SCALE GENOMIC DNA]</scope>
    <source>
        <strain evidence="2 3">A4-580</strain>
    </source>
</reference>
<dbReference type="AlphaFoldDB" id="G5S7Z7"/>
<feature type="region of interest" description="Disordered" evidence="1">
    <location>
        <begin position="66"/>
        <end position="87"/>
    </location>
</feature>
<organism evidence="2 3">
    <name type="scientific">Salmonella enterica subsp. enterica serovar Wandsworth str. A4-580</name>
    <dbReference type="NCBI Taxonomy" id="913086"/>
    <lineage>
        <taxon>Bacteria</taxon>
        <taxon>Pseudomonadati</taxon>
        <taxon>Pseudomonadota</taxon>
        <taxon>Gammaproteobacteria</taxon>
        <taxon>Enterobacterales</taxon>
        <taxon>Enterobacteriaceae</taxon>
        <taxon>Salmonella</taxon>
    </lineage>
</organism>
<gene>
    <name evidence="2" type="ORF">LTSEWAN_0977</name>
</gene>
<proteinExistence type="predicted"/>
<dbReference type="EMBL" id="AFCX01000309">
    <property type="protein sequence ID" value="EHD05683.1"/>
    <property type="molecule type" value="Genomic_DNA"/>
</dbReference>
<accession>G5S7Z7</accession>
<sequence>MKFTPVPNVLTNGWYIAIRMEICRMRKVRRRCKNEECREWFFPQFQNQQWCCVDCGTKLALERRSKEREKAEKAAEKKRRREEQRQKDKLKIRKLALKPRSYWIKQAQQAVNAFIRERDRDLPCISCGTLTSAQWDAGHYRTTATAPQLRFDERNIHKQCVVCNQHKSGNLVPYRVELINRIGQEAVDEIESNHNRHRWTVEECKAIKAEYQQKLKDLRNSRSEAA</sequence>
<evidence type="ECO:0000313" key="2">
    <source>
        <dbReference type="EMBL" id="EHD05683.1"/>
    </source>
</evidence>
<evidence type="ECO:0000313" key="3">
    <source>
        <dbReference type="Proteomes" id="UP000003536"/>
    </source>
</evidence>
<dbReference type="Proteomes" id="UP000003536">
    <property type="component" value="Unassembled WGS sequence"/>
</dbReference>
<protein>
    <submittedName>
        <fullName evidence="2">Protein NinG</fullName>
    </submittedName>
</protein>
<dbReference type="InterPro" id="IPR008713">
    <property type="entry name" value="Phage_lambda_NinG"/>
</dbReference>
<comment type="caution">
    <text evidence="2">The sequence shown here is derived from an EMBL/GenBank/DDBJ whole genome shotgun (WGS) entry which is preliminary data.</text>
</comment>
<evidence type="ECO:0000256" key="1">
    <source>
        <dbReference type="SAM" id="MobiDB-lite"/>
    </source>
</evidence>
<name>G5S7Z7_SALET</name>
<dbReference type="Pfam" id="PF05766">
    <property type="entry name" value="NinG"/>
    <property type="match status" value="1"/>
</dbReference>